<dbReference type="Proteomes" id="UP000007875">
    <property type="component" value="Unassembled WGS sequence"/>
</dbReference>
<dbReference type="InterPro" id="IPR013320">
    <property type="entry name" value="ConA-like_dom_sf"/>
</dbReference>
<dbReference type="InterPro" id="IPR007110">
    <property type="entry name" value="Ig-like_dom"/>
</dbReference>
<dbReference type="GO" id="GO:0005886">
    <property type="term" value="C:plasma membrane"/>
    <property type="evidence" value="ECO:0007669"/>
    <property type="project" value="UniProtKB-SubCell"/>
</dbReference>
<dbReference type="PANTHER" id="PTHR45080">
    <property type="entry name" value="CONTACTIN 5"/>
    <property type="match status" value="1"/>
</dbReference>
<protein>
    <submittedName>
        <fullName evidence="5">Uncharacterized protein</fullName>
    </submittedName>
</protein>
<reference evidence="5" key="2">
    <citation type="submission" date="2025-08" db="UniProtKB">
        <authorList>
            <consortium name="Ensembl"/>
        </authorList>
    </citation>
    <scope>IDENTIFICATION</scope>
</reference>
<dbReference type="PROSITE" id="PS50835">
    <property type="entry name" value="IG_LIKE"/>
    <property type="match status" value="6"/>
</dbReference>
<dbReference type="CDD" id="cd06263">
    <property type="entry name" value="MAM"/>
    <property type="match status" value="1"/>
</dbReference>
<keyword evidence="2" id="KW-1003">Cell membrane</keyword>
<dbReference type="SUPFAM" id="SSF49899">
    <property type="entry name" value="Concanavalin A-like lectins/glucanases"/>
    <property type="match status" value="1"/>
</dbReference>
<dbReference type="PRINTS" id="PR00020">
    <property type="entry name" value="MAMDOMAIN"/>
</dbReference>
<accession>H2YNR1</accession>
<dbReference type="SMART" id="SM00137">
    <property type="entry name" value="MAM"/>
    <property type="match status" value="1"/>
</dbReference>
<dbReference type="InterPro" id="IPR036179">
    <property type="entry name" value="Ig-like_dom_sf"/>
</dbReference>
<dbReference type="eggNOG" id="ENOG502QSMD">
    <property type="taxonomic scope" value="Eukaryota"/>
</dbReference>
<dbReference type="GeneTree" id="ENSGT00940000159201"/>
<feature type="domain" description="Ig-like" evidence="4">
    <location>
        <begin position="1"/>
        <end position="79"/>
    </location>
</feature>
<feature type="domain" description="MAM" evidence="3">
    <location>
        <begin position="794"/>
        <end position="963"/>
    </location>
</feature>
<dbReference type="Gene3D" id="2.60.120.200">
    <property type="match status" value="1"/>
</dbReference>
<dbReference type="InterPro" id="IPR003598">
    <property type="entry name" value="Ig_sub2"/>
</dbReference>
<dbReference type="InterPro" id="IPR000998">
    <property type="entry name" value="MAM_dom"/>
</dbReference>
<evidence type="ECO:0000256" key="1">
    <source>
        <dbReference type="ARBA" id="ARBA00004236"/>
    </source>
</evidence>
<dbReference type="SMART" id="SM00409">
    <property type="entry name" value="IG"/>
    <property type="match status" value="6"/>
</dbReference>
<name>H2YNR1_CIOSA</name>
<evidence type="ECO:0000313" key="5">
    <source>
        <dbReference type="Ensembl" id="ENSCSAVP00000006968.1"/>
    </source>
</evidence>
<dbReference type="Pfam" id="PF13927">
    <property type="entry name" value="Ig_3"/>
    <property type="match status" value="4"/>
</dbReference>
<dbReference type="FunCoup" id="H2YNR1">
    <property type="interactions" value="10"/>
</dbReference>
<feature type="domain" description="Ig-like" evidence="4">
    <location>
        <begin position="207"/>
        <end position="292"/>
    </location>
</feature>
<organism evidence="5 6">
    <name type="scientific">Ciona savignyi</name>
    <name type="common">Pacific transparent sea squirt</name>
    <dbReference type="NCBI Taxonomy" id="51511"/>
    <lineage>
        <taxon>Eukaryota</taxon>
        <taxon>Metazoa</taxon>
        <taxon>Chordata</taxon>
        <taxon>Tunicata</taxon>
        <taxon>Ascidiacea</taxon>
        <taxon>Phlebobranchia</taxon>
        <taxon>Cionidae</taxon>
        <taxon>Ciona</taxon>
    </lineage>
</organism>
<dbReference type="InterPro" id="IPR013783">
    <property type="entry name" value="Ig-like_fold"/>
</dbReference>
<reference evidence="5" key="3">
    <citation type="submission" date="2025-09" db="UniProtKB">
        <authorList>
            <consortium name="Ensembl"/>
        </authorList>
    </citation>
    <scope>IDENTIFICATION</scope>
</reference>
<feature type="domain" description="Ig-like" evidence="4">
    <location>
        <begin position="421"/>
        <end position="508"/>
    </location>
</feature>
<keyword evidence="2" id="KW-0472">Membrane</keyword>
<feature type="domain" description="Ig-like" evidence="4">
    <location>
        <begin position="541"/>
        <end position="624"/>
    </location>
</feature>
<comment type="subcellular location">
    <subcellularLocation>
        <location evidence="1">Cell membrane</location>
    </subcellularLocation>
</comment>
<reference evidence="6" key="1">
    <citation type="submission" date="2003-08" db="EMBL/GenBank/DDBJ databases">
        <authorList>
            <person name="Birren B."/>
            <person name="Nusbaum C."/>
            <person name="Abebe A."/>
            <person name="Abouelleil A."/>
            <person name="Adekoya E."/>
            <person name="Ait-zahra M."/>
            <person name="Allen N."/>
            <person name="Allen T."/>
            <person name="An P."/>
            <person name="Anderson M."/>
            <person name="Anderson S."/>
            <person name="Arachchi H."/>
            <person name="Armbruster J."/>
            <person name="Bachantsang P."/>
            <person name="Baldwin J."/>
            <person name="Barry A."/>
            <person name="Bayul T."/>
            <person name="Blitshsteyn B."/>
            <person name="Bloom T."/>
            <person name="Blye J."/>
            <person name="Boguslavskiy L."/>
            <person name="Borowsky M."/>
            <person name="Boukhgalter B."/>
            <person name="Brunache A."/>
            <person name="Butler J."/>
            <person name="Calixte N."/>
            <person name="Calvo S."/>
            <person name="Camarata J."/>
            <person name="Campo K."/>
            <person name="Chang J."/>
            <person name="Cheshatsang Y."/>
            <person name="Citroen M."/>
            <person name="Collymore A."/>
            <person name="Considine T."/>
            <person name="Cook A."/>
            <person name="Cooke P."/>
            <person name="Corum B."/>
            <person name="Cuomo C."/>
            <person name="David R."/>
            <person name="Dawoe T."/>
            <person name="Degray S."/>
            <person name="Dodge S."/>
            <person name="Dooley K."/>
            <person name="Dorje P."/>
            <person name="Dorjee K."/>
            <person name="Dorris L."/>
            <person name="Duffey N."/>
            <person name="Dupes A."/>
            <person name="Elkins T."/>
            <person name="Engels R."/>
            <person name="Erickson J."/>
            <person name="Farina A."/>
            <person name="Faro S."/>
            <person name="Ferreira P."/>
            <person name="Fischer H."/>
            <person name="Fitzgerald M."/>
            <person name="Foley K."/>
            <person name="Gage D."/>
            <person name="Galagan J."/>
            <person name="Gearin G."/>
            <person name="Gnerre S."/>
            <person name="Gnirke A."/>
            <person name="Goyette A."/>
            <person name="Graham J."/>
            <person name="Grandbois E."/>
            <person name="Gyaltsen K."/>
            <person name="Hafez N."/>
            <person name="Hagopian D."/>
            <person name="Hagos B."/>
            <person name="Hall J."/>
            <person name="Hatcher B."/>
            <person name="Heller A."/>
            <person name="Higgins H."/>
            <person name="Honan T."/>
            <person name="Horn A."/>
            <person name="Houde N."/>
            <person name="Hughes L."/>
            <person name="Hulme W."/>
            <person name="Husby E."/>
            <person name="Iliev I."/>
            <person name="Jaffe D."/>
            <person name="Jones C."/>
            <person name="Kamal M."/>
            <person name="Kamat A."/>
            <person name="Kamvysselis M."/>
            <person name="Karlsson E."/>
            <person name="Kells C."/>
            <person name="Kieu A."/>
            <person name="Kisner P."/>
            <person name="Kodira C."/>
            <person name="Kulbokas E."/>
            <person name="Labutti K."/>
            <person name="Lama D."/>
            <person name="Landers T."/>
            <person name="Leger J."/>
            <person name="Levine S."/>
            <person name="Lewis D."/>
            <person name="Lewis T."/>
            <person name="Lindblad-toh K."/>
            <person name="Liu X."/>
            <person name="Lokyitsang T."/>
            <person name="Lokyitsang Y."/>
            <person name="Lucien O."/>
            <person name="Lui A."/>
            <person name="Ma L.J."/>
            <person name="Mabbitt R."/>
            <person name="Macdonald J."/>
            <person name="Maclean C."/>
            <person name="Major J."/>
            <person name="Manning J."/>
            <person name="Marabella R."/>
            <person name="Maru K."/>
            <person name="Matthews C."/>
            <person name="Mauceli E."/>
            <person name="Mccarthy M."/>
            <person name="Mcdonough S."/>
            <person name="Mcghee T."/>
            <person name="Meldrim J."/>
            <person name="Meneus L."/>
            <person name="Mesirov J."/>
            <person name="Mihalev A."/>
            <person name="Mihova T."/>
            <person name="Mikkelsen T."/>
            <person name="Mlenga V."/>
            <person name="Moru K."/>
            <person name="Mozes J."/>
            <person name="Mulrain L."/>
            <person name="Munson G."/>
            <person name="Naylor J."/>
            <person name="Newes C."/>
            <person name="Nguyen C."/>
            <person name="Nguyen N."/>
            <person name="Nguyen T."/>
            <person name="Nicol R."/>
            <person name="Nielsen C."/>
            <person name="Nizzari M."/>
            <person name="Norbu C."/>
            <person name="Norbu N."/>
            <person name="O'donnell P."/>
            <person name="Okoawo O."/>
            <person name="O'leary S."/>
            <person name="Omotosho B."/>
            <person name="O'neill K."/>
            <person name="Osman S."/>
            <person name="Parker S."/>
            <person name="Perrin D."/>
            <person name="Phunkhang P."/>
            <person name="Piqani B."/>
            <person name="Purcell S."/>
            <person name="Rachupka T."/>
            <person name="Ramasamy U."/>
            <person name="Rameau R."/>
            <person name="Ray V."/>
            <person name="Raymond C."/>
            <person name="Retta R."/>
            <person name="Richardson S."/>
            <person name="Rise C."/>
            <person name="Rodriguez J."/>
            <person name="Rogers J."/>
            <person name="Rogov P."/>
            <person name="Rutman M."/>
            <person name="Schupbach R."/>
            <person name="Seaman C."/>
            <person name="Settipalli S."/>
            <person name="Sharpe T."/>
            <person name="Sheridan J."/>
            <person name="Sherpa N."/>
            <person name="Shi J."/>
            <person name="Smirnov S."/>
            <person name="Smith C."/>
            <person name="Sougnez C."/>
            <person name="Spencer B."/>
            <person name="Stalker J."/>
            <person name="Stange-thomann N."/>
            <person name="Stavropoulos S."/>
            <person name="Stetson K."/>
            <person name="Stone C."/>
            <person name="Stone S."/>
            <person name="Stubbs M."/>
            <person name="Talamas J."/>
            <person name="Tchuinga P."/>
            <person name="Tenzing P."/>
            <person name="Tesfaye S."/>
            <person name="Theodore J."/>
            <person name="Thoulutsang Y."/>
            <person name="Topham K."/>
            <person name="Towey S."/>
            <person name="Tsamla T."/>
            <person name="Tsomo N."/>
            <person name="Vallee D."/>
            <person name="Vassiliev H."/>
            <person name="Venkataraman V."/>
            <person name="Vinson J."/>
            <person name="Vo A."/>
            <person name="Wade C."/>
            <person name="Wang S."/>
            <person name="Wangchuk T."/>
            <person name="Wangdi T."/>
            <person name="Whittaker C."/>
            <person name="Wilkinson J."/>
            <person name="Wu Y."/>
            <person name="Wyman D."/>
            <person name="Yadav S."/>
            <person name="Yang S."/>
            <person name="Yang X."/>
            <person name="Yeager S."/>
            <person name="Yee E."/>
            <person name="Young G."/>
            <person name="Zainoun J."/>
            <person name="Zembeck L."/>
            <person name="Zimmer A."/>
            <person name="Zody M."/>
            <person name="Lander E."/>
        </authorList>
    </citation>
    <scope>NUCLEOTIDE SEQUENCE [LARGE SCALE GENOMIC DNA]</scope>
</reference>
<evidence type="ECO:0000256" key="2">
    <source>
        <dbReference type="ARBA" id="ARBA00022475"/>
    </source>
</evidence>
<dbReference type="AlphaFoldDB" id="H2YNR1"/>
<dbReference type="Ensembl" id="ENSCSAVT00000007058.1">
    <property type="protein sequence ID" value="ENSCSAVP00000006968.1"/>
    <property type="gene ID" value="ENSCSAVG00000004167.1"/>
</dbReference>
<dbReference type="CDD" id="cd00096">
    <property type="entry name" value="Ig"/>
    <property type="match status" value="2"/>
</dbReference>
<dbReference type="InParanoid" id="H2YNR1"/>
<dbReference type="PROSITE" id="PS50060">
    <property type="entry name" value="MAM_2"/>
    <property type="match status" value="1"/>
</dbReference>
<dbReference type="STRING" id="51511.ENSCSAVP00000006968"/>
<dbReference type="Gene3D" id="2.60.40.10">
    <property type="entry name" value="Immunoglobulins"/>
    <property type="match status" value="6"/>
</dbReference>
<feature type="domain" description="Ig-like" evidence="4">
    <location>
        <begin position="300"/>
        <end position="396"/>
    </location>
</feature>
<dbReference type="InterPro" id="IPR003599">
    <property type="entry name" value="Ig_sub"/>
</dbReference>
<feature type="domain" description="Ig-like" evidence="4">
    <location>
        <begin position="100"/>
        <end position="199"/>
    </location>
</feature>
<dbReference type="InterPro" id="IPR050958">
    <property type="entry name" value="Cell_Adh-Cytoskel_Orgn"/>
</dbReference>
<evidence type="ECO:0000313" key="6">
    <source>
        <dbReference type="Proteomes" id="UP000007875"/>
    </source>
</evidence>
<dbReference type="PANTHER" id="PTHR45080:SF32">
    <property type="entry name" value="MAM DOMAIN CONTAINING GLYCOSYLPHOSPHATIDYLINOSITOL ANCHOR 1"/>
    <property type="match status" value="1"/>
</dbReference>
<sequence length="963" mass="108831">ESIYNIKEYDNVVLTCIVSGHPLPRIRWSMSGGALDNKKLDLQSPILRIYNITRRESCRAVCRATNGIERPAVASKRINVLCKLFRLQYSLYKLIYLDRPVLTAHLTNKGKIPSTSIWFENTIYLHCSVTSNPPASFSWLLNGQRLLVRRVDPYNKDISTVILKIKDAGSLNIGNYQCHTSLDPWLRKYGVSNTKDNFTYTTNIAPPRIQLSTPSLIVVNTGDRVRMQCNVTGGIPVSKLDWATTNGVFSDRVVFSKLRNELIVDSVRVDDSADYFCIANNQVGIPVQKKTTLIVRNIGPMTYWLTPDPLRDDRSFAVNTDIKLTCHADAAPYSELTYFWYKKQCNRVEISFLQKQISRSNNVQLEIRSLNEDDYGTYVCSARLAPNGTESSRDVTHGLVTITIKYSQFNLDTSNFDFAAPAKIFASNSLVVVTEGSSALLQCRTSGKPKPLVLWFRNENTTLPSGEMQEVTQDGILTINQTSRDHADLYTCTTARFNGFSKLSKTQSEAVVELQVQCKYTILNQYLSTNTICVFNNADAPTVEPSYVEIRRSLGSDVTLSCFVSDASPMAPITYVWKKENVIQSTSFAGQQLVIQSIGPTDYGVYVCEVTNVVGKAQCVLNVTAFAFPPEFLFTEFGEFQENPTGTIFPQTGTDSDTFIYLLSWTQKHPKKPECPITPKNLNVSACMICNKRLDVEKSVNLFWISSPRGISHSTQNKNRSYRIKLNCSIFNSYCMTMLSIYFKDALSYGELLTYQMRNLVKGMYEVEVTPKTIFGYGDSSSRQIMVRDRNLSYFCKFEDSDLCGFIQEKHPDMDSIDWTKNSAKTQGRRTKNTGPVADHSTLSREGAYMYIEASVTKKNDRARLLSPVFFDKSSFQQCLKFWYHMKGRHIGVLRVLVKKRGENETEIWRLSGAQGNTWRTGLVTITHTTPYQLIFEAIMTYDNGYQGDIAIDDILLADGKCS</sequence>
<keyword evidence="6" id="KW-1185">Reference proteome</keyword>
<evidence type="ECO:0000259" key="3">
    <source>
        <dbReference type="PROSITE" id="PS50060"/>
    </source>
</evidence>
<dbReference type="GO" id="GO:0007156">
    <property type="term" value="P:homophilic cell adhesion via plasma membrane adhesion molecules"/>
    <property type="evidence" value="ECO:0007669"/>
    <property type="project" value="TreeGrafter"/>
</dbReference>
<evidence type="ECO:0000259" key="4">
    <source>
        <dbReference type="PROSITE" id="PS50835"/>
    </source>
</evidence>
<dbReference type="PROSITE" id="PS00740">
    <property type="entry name" value="MAM_1"/>
    <property type="match status" value="1"/>
</dbReference>
<dbReference type="SUPFAM" id="SSF48726">
    <property type="entry name" value="Immunoglobulin"/>
    <property type="match status" value="6"/>
</dbReference>
<proteinExistence type="predicted"/>
<dbReference type="SMART" id="SM00408">
    <property type="entry name" value="IGc2"/>
    <property type="match status" value="6"/>
</dbReference>
<dbReference type="Pfam" id="PF00629">
    <property type="entry name" value="MAM"/>
    <property type="match status" value="1"/>
</dbReference>